<proteinExistence type="inferred from homology"/>
<keyword evidence="5" id="KW-0732">Signal</keyword>
<feature type="non-terminal residue" evidence="7">
    <location>
        <position position="1"/>
    </location>
</feature>
<dbReference type="InterPro" id="IPR002016">
    <property type="entry name" value="Haem_peroxidase"/>
</dbReference>
<dbReference type="Gene3D" id="1.10.420.10">
    <property type="entry name" value="Peroxidase, domain 2"/>
    <property type="match status" value="1"/>
</dbReference>
<feature type="signal peptide" evidence="5">
    <location>
        <begin position="1"/>
        <end position="21"/>
    </location>
</feature>
<dbReference type="EMBL" id="NCSJ02000098">
    <property type="protein sequence ID" value="RFU30513.1"/>
    <property type="molecule type" value="Genomic_DNA"/>
</dbReference>
<dbReference type="PRINTS" id="PR00458">
    <property type="entry name" value="PEROXIDASE"/>
</dbReference>
<evidence type="ECO:0000259" key="6">
    <source>
        <dbReference type="PROSITE" id="PS50873"/>
    </source>
</evidence>
<dbReference type="STRING" id="5539.A0A3E2HBK4"/>
<sequence>MRVSKSLVAVEILISCRIVHSAFWYPDPLYSSLETILVQTHGAFASGFANAITPCSNYVSGNQTLGRETASQWLRVAFHDYVTANVSAGTGGIDASIGFETLREENSGAAFNDSFGFFAPYVNTQISMADLVALSVVVSVGNCEGPQIPYRGGRIDATGPGTSGVPAPDTDLPTTLGFFARSGFNQVDAIKLTACGHTIGSVHHAGFPTVVPASAVSPNNTGGGIHLDTTPYAFDDQVVQEYVSSTGQMGGPLVTSFNVSSRSDLRLYESDGNTTMLELASQGAGFVDTCVGLLQRMTETVPKGVTLSNVIKPLGVKPINGSLDLDARGNLKFSGVIRVLHLTGTNAPTSLSLSYSKSAKSVILKPSAETGTSVFGTLSFYSFAVALQDPESFDTFTISGSDIESHTFKTQAKMFIVPSLTFTTSTTSSTTINVAVAALKSTRGFNEPSIYVVVSAPVPQQGTLAPKIQNWKVTMTNSKSVGKYNISKGSVNLETIVTGAVTVDIAAGGQLLDKYVIG</sequence>
<feature type="domain" description="Plant heme peroxidase family profile" evidence="6">
    <location>
        <begin position="126"/>
        <end position="302"/>
    </location>
</feature>
<dbReference type="PANTHER" id="PTHR31356">
    <property type="entry name" value="THYLAKOID LUMENAL 29 KDA PROTEIN, CHLOROPLASTIC-RELATED"/>
    <property type="match status" value="1"/>
</dbReference>
<keyword evidence="2" id="KW-0408">Iron</keyword>
<accession>A0A3E2HBK4</accession>
<evidence type="ECO:0000256" key="1">
    <source>
        <dbReference type="ARBA" id="ARBA00022559"/>
    </source>
</evidence>
<dbReference type="Gene3D" id="1.10.520.10">
    <property type="match status" value="1"/>
</dbReference>
<dbReference type="GO" id="GO:0034599">
    <property type="term" value="P:cellular response to oxidative stress"/>
    <property type="evidence" value="ECO:0007669"/>
    <property type="project" value="InterPro"/>
</dbReference>
<keyword evidence="1 5" id="KW-0575">Peroxidase</keyword>
<dbReference type="AlphaFoldDB" id="A0A3E2HBK4"/>
<keyword evidence="8" id="KW-1185">Reference proteome</keyword>
<dbReference type="Proteomes" id="UP000258309">
    <property type="component" value="Unassembled WGS sequence"/>
</dbReference>
<dbReference type="PROSITE" id="PS50873">
    <property type="entry name" value="PEROXIDASE_4"/>
    <property type="match status" value="1"/>
</dbReference>
<dbReference type="GO" id="GO:0004601">
    <property type="term" value="F:peroxidase activity"/>
    <property type="evidence" value="ECO:0007669"/>
    <property type="project" value="UniProtKB-KW"/>
</dbReference>
<dbReference type="GO" id="GO:0020037">
    <property type="term" value="F:heme binding"/>
    <property type="evidence" value="ECO:0007669"/>
    <property type="project" value="UniProtKB-UniRule"/>
</dbReference>
<dbReference type="InterPro" id="IPR010255">
    <property type="entry name" value="Haem_peroxidase_sf"/>
</dbReference>
<evidence type="ECO:0000313" key="7">
    <source>
        <dbReference type="EMBL" id="RFU30513.1"/>
    </source>
</evidence>
<dbReference type="PANTHER" id="PTHR31356:SF53">
    <property type="entry name" value="HEME PEROXIDASE"/>
    <property type="match status" value="1"/>
</dbReference>
<evidence type="ECO:0000256" key="4">
    <source>
        <dbReference type="RuleBase" id="RU004241"/>
    </source>
</evidence>
<dbReference type="OMA" id="NWGAYAS"/>
<name>A0A3E2HBK4_SCYLI</name>
<dbReference type="GO" id="GO:0000302">
    <property type="term" value="P:response to reactive oxygen species"/>
    <property type="evidence" value="ECO:0007669"/>
    <property type="project" value="TreeGrafter"/>
</dbReference>
<dbReference type="GO" id="GO:0042744">
    <property type="term" value="P:hydrogen peroxide catabolic process"/>
    <property type="evidence" value="ECO:0007669"/>
    <property type="project" value="TreeGrafter"/>
</dbReference>
<comment type="similarity">
    <text evidence="4">Belongs to the peroxidase family.</text>
</comment>
<evidence type="ECO:0000256" key="2">
    <source>
        <dbReference type="ARBA" id="ARBA00022617"/>
    </source>
</evidence>
<feature type="chain" id="PRO_5017494605" description="Peroxidase" evidence="5">
    <location>
        <begin position="22"/>
        <end position="518"/>
    </location>
</feature>
<evidence type="ECO:0000256" key="5">
    <source>
        <dbReference type="RuleBase" id="RU363051"/>
    </source>
</evidence>
<feature type="non-terminal residue" evidence="7">
    <location>
        <position position="518"/>
    </location>
</feature>
<dbReference type="InterPro" id="IPR044831">
    <property type="entry name" value="Ccp1-like"/>
</dbReference>
<dbReference type="EC" id="1.11.1.-" evidence="5"/>
<keyword evidence="2" id="KW-0349">Heme</keyword>
<gene>
    <name evidence="7" type="ORF">B7463_g5832</name>
</gene>
<keyword evidence="2" id="KW-0479">Metal-binding</keyword>
<dbReference type="OrthoDB" id="5985073at2759"/>
<evidence type="ECO:0000256" key="3">
    <source>
        <dbReference type="ARBA" id="ARBA00023002"/>
    </source>
</evidence>
<dbReference type="Pfam" id="PF00141">
    <property type="entry name" value="peroxidase"/>
    <property type="match status" value="1"/>
</dbReference>
<dbReference type="GO" id="GO:0046872">
    <property type="term" value="F:metal ion binding"/>
    <property type="evidence" value="ECO:0007669"/>
    <property type="project" value="UniProtKB-UniRule"/>
</dbReference>
<reference evidence="7 8" key="1">
    <citation type="submission" date="2018-05" db="EMBL/GenBank/DDBJ databases">
        <title>Draft genome sequence of Scytalidium lignicola DSM 105466, a ubiquitous saprotrophic fungus.</title>
        <authorList>
            <person name="Buettner E."/>
            <person name="Gebauer A.M."/>
            <person name="Hofrichter M."/>
            <person name="Liers C."/>
            <person name="Kellner H."/>
        </authorList>
    </citation>
    <scope>NUCLEOTIDE SEQUENCE [LARGE SCALE GENOMIC DNA]</scope>
    <source>
        <strain evidence="7 8">DSM 105466</strain>
    </source>
</reference>
<protein>
    <recommendedName>
        <fullName evidence="5">Peroxidase</fullName>
        <ecNumber evidence="5">1.11.1.-</ecNumber>
    </recommendedName>
</protein>
<dbReference type="SUPFAM" id="SSF48113">
    <property type="entry name" value="Heme-dependent peroxidases"/>
    <property type="match status" value="1"/>
</dbReference>
<evidence type="ECO:0000313" key="8">
    <source>
        <dbReference type="Proteomes" id="UP000258309"/>
    </source>
</evidence>
<organism evidence="7 8">
    <name type="scientific">Scytalidium lignicola</name>
    <name type="common">Hyphomycete</name>
    <dbReference type="NCBI Taxonomy" id="5539"/>
    <lineage>
        <taxon>Eukaryota</taxon>
        <taxon>Fungi</taxon>
        <taxon>Dikarya</taxon>
        <taxon>Ascomycota</taxon>
        <taxon>Pezizomycotina</taxon>
        <taxon>Leotiomycetes</taxon>
        <taxon>Leotiomycetes incertae sedis</taxon>
        <taxon>Scytalidium</taxon>
    </lineage>
</organism>
<keyword evidence="3 5" id="KW-0560">Oxidoreductase</keyword>
<comment type="caution">
    <text evidence="7">The sequence shown here is derived from an EMBL/GenBank/DDBJ whole genome shotgun (WGS) entry which is preliminary data.</text>
</comment>